<dbReference type="GO" id="GO:0020037">
    <property type="term" value="F:heme binding"/>
    <property type="evidence" value="ECO:0007669"/>
    <property type="project" value="InterPro"/>
</dbReference>
<dbReference type="Gene3D" id="1.10.630.10">
    <property type="entry name" value="Cytochrome P450"/>
    <property type="match status" value="1"/>
</dbReference>
<keyword evidence="6" id="KW-0812">Transmembrane</keyword>
<reference evidence="7" key="2">
    <citation type="journal article" date="2024" name="Plant">
        <title>Genomic evolution and insights into agronomic trait innovations of Sesamum species.</title>
        <authorList>
            <person name="Miao H."/>
            <person name="Wang L."/>
            <person name="Qu L."/>
            <person name="Liu H."/>
            <person name="Sun Y."/>
            <person name="Le M."/>
            <person name="Wang Q."/>
            <person name="Wei S."/>
            <person name="Zheng Y."/>
            <person name="Lin W."/>
            <person name="Duan Y."/>
            <person name="Cao H."/>
            <person name="Xiong S."/>
            <person name="Wang X."/>
            <person name="Wei L."/>
            <person name="Li C."/>
            <person name="Ma Q."/>
            <person name="Ju M."/>
            <person name="Zhao R."/>
            <person name="Li G."/>
            <person name="Mu C."/>
            <person name="Tian Q."/>
            <person name="Mei H."/>
            <person name="Zhang T."/>
            <person name="Gao T."/>
            <person name="Zhang H."/>
        </authorList>
    </citation>
    <scope>NUCLEOTIDE SEQUENCE</scope>
    <source>
        <strain evidence="7">3651</strain>
    </source>
</reference>
<dbReference type="SUPFAM" id="SSF48264">
    <property type="entry name" value="Cytochrome P450"/>
    <property type="match status" value="1"/>
</dbReference>
<feature type="transmembrane region" description="Helical" evidence="6">
    <location>
        <begin position="20"/>
        <end position="38"/>
    </location>
</feature>
<accession>A0AAE1YXX0</accession>
<evidence type="ECO:0000256" key="2">
    <source>
        <dbReference type="ARBA" id="ARBA00010617"/>
    </source>
</evidence>
<evidence type="ECO:0000256" key="5">
    <source>
        <dbReference type="ARBA" id="ARBA00023004"/>
    </source>
</evidence>
<sequence length="144" mass="16291">MSISSSHLVFLRTDSYQIVAYQALILPLVSFLLFIIFLHKRRSTAALPPRKRLPPSPRKLPIMGNLHQLGVYPHRSLQALSRRYGQLMLLHFGHVPVLVASSADAACEIMKNQDFIFSNRPKLGIPDRLTYGSRDVAFGPYGEY</sequence>
<evidence type="ECO:0000256" key="1">
    <source>
        <dbReference type="ARBA" id="ARBA00001971"/>
    </source>
</evidence>
<name>A0AAE1YXX0_9LAMI</name>
<keyword evidence="6" id="KW-0472">Membrane</keyword>
<dbReference type="InterPro" id="IPR036396">
    <property type="entry name" value="Cyt_P450_sf"/>
</dbReference>
<keyword evidence="3" id="KW-0349">Heme</keyword>
<protein>
    <submittedName>
        <fullName evidence="7">Cytochrome</fullName>
    </submittedName>
</protein>
<gene>
    <name evidence="7" type="ORF">Salat_0182200</name>
</gene>
<evidence type="ECO:0000256" key="3">
    <source>
        <dbReference type="ARBA" id="ARBA00022617"/>
    </source>
</evidence>
<dbReference type="Proteomes" id="UP001293254">
    <property type="component" value="Unassembled WGS sequence"/>
</dbReference>
<evidence type="ECO:0000256" key="4">
    <source>
        <dbReference type="ARBA" id="ARBA00022723"/>
    </source>
</evidence>
<evidence type="ECO:0000313" key="7">
    <source>
        <dbReference type="EMBL" id="KAK4438479.1"/>
    </source>
</evidence>
<comment type="cofactor">
    <cofactor evidence="1">
        <name>heme</name>
        <dbReference type="ChEBI" id="CHEBI:30413"/>
    </cofactor>
</comment>
<dbReference type="PANTHER" id="PTHR47955:SF15">
    <property type="entry name" value="CYTOCHROME P450 71A2-LIKE"/>
    <property type="match status" value="1"/>
</dbReference>
<dbReference type="AlphaFoldDB" id="A0AAE1YXX0"/>
<dbReference type="Pfam" id="PF00067">
    <property type="entry name" value="p450"/>
    <property type="match status" value="1"/>
</dbReference>
<evidence type="ECO:0000313" key="8">
    <source>
        <dbReference type="Proteomes" id="UP001293254"/>
    </source>
</evidence>
<dbReference type="GO" id="GO:0005506">
    <property type="term" value="F:iron ion binding"/>
    <property type="evidence" value="ECO:0007669"/>
    <property type="project" value="InterPro"/>
</dbReference>
<keyword evidence="8" id="KW-1185">Reference proteome</keyword>
<proteinExistence type="inferred from homology"/>
<comment type="similarity">
    <text evidence="2">Belongs to the cytochrome P450 family.</text>
</comment>
<dbReference type="InterPro" id="IPR001128">
    <property type="entry name" value="Cyt_P450"/>
</dbReference>
<dbReference type="EMBL" id="JACGWO010000001">
    <property type="protein sequence ID" value="KAK4438479.1"/>
    <property type="molecule type" value="Genomic_DNA"/>
</dbReference>
<dbReference type="PANTHER" id="PTHR47955">
    <property type="entry name" value="CYTOCHROME P450 FAMILY 71 PROTEIN"/>
    <property type="match status" value="1"/>
</dbReference>
<dbReference type="GO" id="GO:0016705">
    <property type="term" value="F:oxidoreductase activity, acting on paired donors, with incorporation or reduction of molecular oxygen"/>
    <property type="evidence" value="ECO:0007669"/>
    <property type="project" value="InterPro"/>
</dbReference>
<evidence type="ECO:0000256" key="6">
    <source>
        <dbReference type="SAM" id="Phobius"/>
    </source>
</evidence>
<reference evidence="7" key="1">
    <citation type="submission" date="2020-06" db="EMBL/GenBank/DDBJ databases">
        <authorList>
            <person name="Li T."/>
            <person name="Hu X."/>
            <person name="Zhang T."/>
            <person name="Song X."/>
            <person name="Zhang H."/>
            <person name="Dai N."/>
            <person name="Sheng W."/>
            <person name="Hou X."/>
            <person name="Wei L."/>
        </authorList>
    </citation>
    <scope>NUCLEOTIDE SEQUENCE</scope>
    <source>
        <strain evidence="7">3651</strain>
        <tissue evidence="7">Leaf</tissue>
    </source>
</reference>
<keyword evidence="5" id="KW-0408">Iron</keyword>
<keyword evidence="6" id="KW-1133">Transmembrane helix</keyword>
<keyword evidence="4" id="KW-0479">Metal-binding</keyword>
<comment type="caution">
    <text evidence="7">The sequence shown here is derived from an EMBL/GenBank/DDBJ whole genome shotgun (WGS) entry which is preliminary data.</text>
</comment>
<organism evidence="7 8">
    <name type="scientific">Sesamum alatum</name>
    <dbReference type="NCBI Taxonomy" id="300844"/>
    <lineage>
        <taxon>Eukaryota</taxon>
        <taxon>Viridiplantae</taxon>
        <taxon>Streptophyta</taxon>
        <taxon>Embryophyta</taxon>
        <taxon>Tracheophyta</taxon>
        <taxon>Spermatophyta</taxon>
        <taxon>Magnoliopsida</taxon>
        <taxon>eudicotyledons</taxon>
        <taxon>Gunneridae</taxon>
        <taxon>Pentapetalae</taxon>
        <taxon>asterids</taxon>
        <taxon>lamiids</taxon>
        <taxon>Lamiales</taxon>
        <taxon>Pedaliaceae</taxon>
        <taxon>Sesamum</taxon>
    </lineage>
</organism>
<dbReference type="GO" id="GO:0004497">
    <property type="term" value="F:monooxygenase activity"/>
    <property type="evidence" value="ECO:0007669"/>
    <property type="project" value="InterPro"/>
</dbReference>